<feature type="signal peptide" evidence="6">
    <location>
        <begin position="1"/>
        <end position="23"/>
    </location>
</feature>
<dbReference type="Proteomes" id="UP000183040">
    <property type="component" value="Unassembled WGS sequence"/>
</dbReference>
<evidence type="ECO:0000259" key="7">
    <source>
        <dbReference type="Pfam" id="PF07980"/>
    </source>
</evidence>
<evidence type="ECO:0000313" key="10">
    <source>
        <dbReference type="EMBL" id="KAB6336730.1"/>
    </source>
</evidence>
<protein>
    <submittedName>
        <fullName evidence="9">RagB/SusD family nutrient uptake outer membrane protein</fullName>
    </submittedName>
    <submittedName>
        <fullName evidence="12">SusD family protein</fullName>
    </submittedName>
</protein>
<evidence type="ECO:0000256" key="4">
    <source>
        <dbReference type="ARBA" id="ARBA00023136"/>
    </source>
</evidence>
<keyword evidence="5" id="KW-0998">Cell outer membrane</keyword>
<dbReference type="InterPro" id="IPR011990">
    <property type="entry name" value="TPR-like_helical_dom_sf"/>
</dbReference>
<evidence type="ECO:0000259" key="8">
    <source>
        <dbReference type="Pfam" id="PF14322"/>
    </source>
</evidence>
<dbReference type="Gene3D" id="1.25.40.390">
    <property type="match status" value="1"/>
</dbReference>
<dbReference type="Proteomes" id="UP000285503">
    <property type="component" value="Unassembled WGS sequence"/>
</dbReference>
<organism evidence="12 13">
    <name type="scientific">Bacteroides xylanisolvens</name>
    <dbReference type="NCBI Taxonomy" id="371601"/>
    <lineage>
        <taxon>Bacteria</taxon>
        <taxon>Pseudomonadati</taxon>
        <taxon>Bacteroidota</taxon>
        <taxon>Bacteroidia</taxon>
        <taxon>Bacteroidales</taxon>
        <taxon>Bacteroidaceae</taxon>
        <taxon>Bacteroides</taxon>
    </lineage>
</organism>
<keyword evidence="4" id="KW-0472">Membrane</keyword>
<proteinExistence type="inferred from homology"/>
<feature type="domain" description="RagB/SusD" evidence="7">
    <location>
        <begin position="303"/>
        <end position="492"/>
    </location>
</feature>
<dbReference type="EMBL" id="WDCP01000073">
    <property type="protein sequence ID" value="KAB6336730.1"/>
    <property type="molecule type" value="Genomic_DNA"/>
</dbReference>
<dbReference type="Pfam" id="PF07980">
    <property type="entry name" value="SusD_RagB"/>
    <property type="match status" value="1"/>
</dbReference>
<feature type="chain" id="PRO_5036307850" evidence="6">
    <location>
        <begin position="24"/>
        <end position="505"/>
    </location>
</feature>
<dbReference type="SUPFAM" id="SSF48452">
    <property type="entry name" value="TPR-like"/>
    <property type="match status" value="1"/>
</dbReference>
<dbReference type="PROSITE" id="PS51257">
    <property type="entry name" value="PROKAR_LIPOPROTEIN"/>
    <property type="match status" value="1"/>
</dbReference>
<evidence type="ECO:0000313" key="16">
    <source>
        <dbReference type="Proteomes" id="UP000438288"/>
    </source>
</evidence>
<dbReference type="RefSeq" id="WP_008643286.1">
    <property type="nucleotide sequence ID" value="NZ_BAABZH010000002.1"/>
</dbReference>
<dbReference type="Pfam" id="PF14322">
    <property type="entry name" value="SusD-like_3"/>
    <property type="match status" value="1"/>
</dbReference>
<dbReference type="Proteomes" id="UP000438288">
    <property type="component" value="Unassembled WGS sequence"/>
</dbReference>
<reference evidence="15 16" key="3">
    <citation type="journal article" date="2019" name="Nat. Med.">
        <title>A library of human gut bacterial isolates paired with longitudinal multiomics data enables mechanistic microbiome research.</title>
        <authorList>
            <person name="Poyet M."/>
            <person name="Groussin M."/>
            <person name="Gibbons S.M."/>
            <person name="Avila-Pacheco J."/>
            <person name="Jiang X."/>
            <person name="Kearney S.M."/>
            <person name="Perrotta A.R."/>
            <person name="Berdy B."/>
            <person name="Zhao S."/>
            <person name="Lieberman T.D."/>
            <person name="Swanson P.K."/>
            <person name="Smith M."/>
            <person name="Roesemann S."/>
            <person name="Alexander J.E."/>
            <person name="Rich S.A."/>
            <person name="Livny J."/>
            <person name="Vlamakis H."/>
            <person name="Clish C."/>
            <person name="Bullock K."/>
            <person name="Deik A."/>
            <person name="Scott J."/>
            <person name="Pierce K.A."/>
            <person name="Xavier R.J."/>
            <person name="Alm E.J."/>
        </authorList>
    </citation>
    <scope>NUCLEOTIDE SEQUENCE [LARGE SCALE GENOMIC DNA]</scope>
    <source>
        <strain evidence="10 16">BIOML-A16</strain>
        <strain evidence="9 15">BIOML-A58</strain>
    </source>
</reference>
<dbReference type="AlphaFoldDB" id="A0A1H4CJV6"/>
<evidence type="ECO:0000256" key="3">
    <source>
        <dbReference type="ARBA" id="ARBA00022729"/>
    </source>
</evidence>
<reference evidence="12 13" key="1">
    <citation type="submission" date="2016-10" db="EMBL/GenBank/DDBJ databases">
        <authorList>
            <person name="de Groot N.N."/>
        </authorList>
    </citation>
    <scope>NUCLEOTIDE SEQUENCE [LARGE SCALE GENOMIC DNA]</scope>
    <source>
        <strain evidence="12 13">NLAE-zl-G339</strain>
    </source>
</reference>
<accession>A0A1H4CJV6</accession>
<feature type="domain" description="SusD-like N-terminal" evidence="8">
    <location>
        <begin position="36"/>
        <end position="238"/>
    </location>
</feature>
<evidence type="ECO:0000256" key="5">
    <source>
        <dbReference type="ARBA" id="ARBA00023237"/>
    </source>
</evidence>
<dbReference type="EMBL" id="QRNE01000049">
    <property type="protein sequence ID" value="RHK27540.1"/>
    <property type="molecule type" value="Genomic_DNA"/>
</dbReference>
<dbReference type="GeneID" id="69479365"/>
<sequence length="505" mass="57744">MIRKIKLYIVLVAVLLSASSCLDKYPQDAIPQEEAIKTVSDVRQALVGIYAQFKNASLYSGYLTLLPDIQTDLVYAVKGYTNIYGDVWRNEILAINKQVEYVYGGLYTVIGRCNFVLDNIAAVEANTSDDEQLDKLDTYKGHIYFARALAYSELLKCFCKAYESDEEAANELGVVLQSSYVNPGPVKRASLKDSYQFVLDDLARSAEYLATDDDTEVIYNSAYFTIGTVNALYARMYLYMRKWEKAVEYATKVIDSKKYILADATKHSYSVTYNDFAYMWQYDNSTEIIWKVMFEVNSYGGALGTVFLNYDYTSYKPDYVPAKWALDTYANADLRYNAYFATATTGFSHGLTWPLLVKYMGNQDFISQRLLCVSMPKPFRLAEQYLIRAEAYCRMGASYYGKAGIDISTLRMARYSSYGGSTTLTEENWFKTVSEERMKELFMEGFRLNDLKRWHEGFERKEQTSTISPGNTLKLEKDDPRFVWPIPQHELDAPGVDLAPNESNK</sequence>
<evidence type="ECO:0000256" key="6">
    <source>
        <dbReference type="SAM" id="SignalP"/>
    </source>
</evidence>
<comment type="similarity">
    <text evidence="2">Belongs to the SusD family.</text>
</comment>
<dbReference type="GO" id="GO:0009279">
    <property type="term" value="C:cell outer membrane"/>
    <property type="evidence" value="ECO:0007669"/>
    <property type="project" value="UniProtKB-SubCell"/>
</dbReference>
<comment type="subcellular location">
    <subcellularLocation>
        <location evidence="1">Cell outer membrane</location>
    </subcellularLocation>
</comment>
<evidence type="ECO:0000313" key="12">
    <source>
        <dbReference type="EMBL" id="SEA60705.1"/>
    </source>
</evidence>
<reference evidence="11 14" key="2">
    <citation type="submission" date="2018-08" db="EMBL/GenBank/DDBJ databases">
        <title>A genome reference for cultivated species of the human gut microbiota.</title>
        <authorList>
            <person name="Zou Y."/>
            <person name="Xue W."/>
            <person name="Luo G."/>
        </authorList>
    </citation>
    <scope>NUCLEOTIDE SEQUENCE [LARGE SCALE GENOMIC DNA]</scope>
    <source>
        <strain evidence="11 14">AF46-11NS</strain>
    </source>
</reference>
<dbReference type="EMBL" id="WDED01000019">
    <property type="protein sequence ID" value="KAB6147001.1"/>
    <property type="molecule type" value="Genomic_DNA"/>
</dbReference>
<dbReference type="EMBL" id="FNRP01000009">
    <property type="protein sequence ID" value="SEA60705.1"/>
    <property type="molecule type" value="Genomic_DNA"/>
</dbReference>
<evidence type="ECO:0000313" key="9">
    <source>
        <dbReference type="EMBL" id="KAB6147001.1"/>
    </source>
</evidence>
<evidence type="ECO:0000256" key="1">
    <source>
        <dbReference type="ARBA" id="ARBA00004442"/>
    </source>
</evidence>
<dbReference type="Proteomes" id="UP000434604">
    <property type="component" value="Unassembled WGS sequence"/>
</dbReference>
<evidence type="ECO:0000313" key="14">
    <source>
        <dbReference type="Proteomes" id="UP000285503"/>
    </source>
</evidence>
<evidence type="ECO:0000313" key="13">
    <source>
        <dbReference type="Proteomes" id="UP000183040"/>
    </source>
</evidence>
<evidence type="ECO:0000313" key="11">
    <source>
        <dbReference type="EMBL" id="RHK27540.1"/>
    </source>
</evidence>
<evidence type="ECO:0000256" key="2">
    <source>
        <dbReference type="ARBA" id="ARBA00006275"/>
    </source>
</evidence>
<gene>
    <name evidence="11" type="ORF">DW075_10445</name>
    <name evidence="9" type="ORF">GA398_13715</name>
    <name evidence="10" type="ORF">GAZ43_21330</name>
    <name evidence="12" type="ORF">SAMN04487924_10991</name>
</gene>
<keyword evidence="3 6" id="KW-0732">Signal</keyword>
<dbReference type="InterPro" id="IPR033985">
    <property type="entry name" value="SusD-like_N"/>
</dbReference>
<dbReference type="InterPro" id="IPR012944">
    <property type="entry name" value="SusD_RagB_dom"/>
</dbReference>
<name>A0A1H4CJV6_9BACE</name>
<evidence type="ECO:0000313" key="15">
    <source>
        <dbReference type="Proteomes" id="UP000434604"/>
    </source>
</evidence>